<evidence type="ECO:0000313" key="1">
    <source>
        <dbReference type="EMBL" id="ERK65761.1"/>
    </source>
</evidence>
<comment type="caution">
    <text evidence="1">The sequence shown here is derived from an EMBL/GenBank/DDBJ whole genome shotgun (WGS) entry which is preliminary data.</text>
</comment>
<sequence>MADGSIVTDGAAAGAGALVVAPAEDESPRTEIPLPEIVTGTESPTTAWVPEPALSAVGASAAFAAAVPASHRPPVQRVIHNPRETYLFMVQPFE</sequence>
<proteinExistence type="predicted"/>
<dbReference type="PATRIC" id="fig|1358026.3.peg.3843"/>
<dbReference type="Proteomes" id="UP000016605">
    <property type="component" value="Unassembled WGS sequence"/>
</dbReference>
<evidence type="ECO:0000313" key="2">
    <source>
        <dbReference type="Proteomes" id="UP000016605"/>
    </source>
</evidence>
<organism evidence="1 2">
    <name type="scientific">Leifsonia aquatica ATCC 14665</name>
    <dbReference type="NCBI Taxonomy" id="1358026"/>
    <lineage>
        <taxon>Bacteria</taxon>
        <taxon>Bacillati</taxon>
        <taxon>Actinomycetota</taxon>
        <taxon>Actinomycetes</taxon>
        <taxon>Micrococcales</taxon>
        <taxon>Microbacteriaceae</taxon>
        <taxon>Leifsonia</taxon>
    </lineage>
</organism>
<reference evidence="1 2" key="1">
    <citation type="submission" date="2013-08" db="EMBL/GenBank/DDBJ databases">
        <authorList>
            <person name="Weinstock G."/>
            <person name="Sodergren E."/>
            <person name="Wylie T."/>
            <person name="Fulton L."/>
            <person name="Fulton R."/>
            <person name="Fronick C."/>
            <person name="O'Laughlin M."/>
            <person name="Godfrey J."/>
            <person name="Miner T."/>
            <person name="Herter B."/>
            <person name="Appelbaum E."/>
            <person name="Cordes M."/>
            <person name="Lek S."/>
            <person name="Wollam A."/>
            <person name="Pepin K.H."/>
            <person name="Palsikar V.B."/>
            <person name="Mitreva M."/>
            <person name="Wilson R.K."/>
        </authorList>
    </citation>
    <scope>NUCLEOTIDE SEQUENCE [LARGE SCALE GENOMIC DNA]</scope>
    <source>
        <strain evidence="1 2">ATCC 14665</strain>
    </source>
</reference>
<protein>
    <submittedName>
        <fullName evidence="1">Uncharacterized protein</fullName>
    </submittedName>
</protein>
<dbReference type="AlphaFoldDB" id="U2RA63"/>
<gene>
    <name evidence="1" type="ORF">N136_04768</name>
</gene>
<name>U2RA63_LEIAQ</name>
<dbReference type="EMBL" id="AWVQ01000900">
    <property type="protein sequence ID" value="ERK65761.1"/>
    <property type="molecule type" value="Genomic_DNA"/>
</dbReference>
<dbReference type="HOGENOM" id="CLU_2382579_0_0_11"/>
<accession>U2RA63</accession>